<keyword evidence="1" id="KW-0472">Membrane</keyword>
<dbReference type="RefSeq" id="WP_186945245.1">
    <property type="nucleotide sequence ID" value="NZ_JACOGF010000001.1"/>
</dbReference>
<organism evidence="2 3">
    <name type="scientific">Undibacterium hunanense</name>
    <dbReference type="NCBI Taxonomy" id="2762292"/>
    <lineage>
        <taxon>Bacteria</taxon>
        <taxon>Pseudomonadati</taxon>
        <taxon>Pseudomonadota</taxon>
        <taxon>Betaproteobacteria</taxon>
        <taxon>Burkholderiales</taxon>
        <taxon>Oxalobacteraceae</taxon>
        <taxon>Undibacterium</taxon>
    </lineage>
</organism>
<sequence>MNITKFHVFLVAGVLLASIGYLFVNKDKTDLPVTPSAAFQLSELEITNFQKQALAGNCPATYKLARYHDYVTLKFDEAIRWFRMAVKCPDVNSKLELIGLLLGDEDPAILREVDDLILEIRKTDPDAAMSIQKVVKDSRRKKN</sequence>
<comment type="caution">
    <text evidence="2">The sequence shown here is derived from an EMBL/GenBank/DDBJ whole genome shotgun (WGS) entry which is preliminary data.</text>
</comment>
<name>A0ABR6ZJ96_9BURK</name>
<reference evidence="2 3" key="1">
    <citation type="submission" date="2020-08" db="EMBL/GenBank/DDBJ databases">
        <title>Novel species isolated from subtropical streams in China.</title>
        <authorList>
            <person name="Lu H."/>
        </authorList>
    </citation>
    <scope>NUCLEOTIDE SEQUENCE [LARGE SCALE GENOMIC DNA]</scope>
    <source>
        <strain evidence="2 3">CY18W</strain>
    </source>
</reference>
<keyword evidence="3" id="KW-1185">Reference proteome</keyword>
<dbReference type="Proteomes" id="UP000650424">
    <property type="component" value="Unassembled WGS sequence"/>
</dbReference>
<proteinExistence type="predicted"/>
<keyword evidence="1" id="KW-1133">Transmembrane helix</keyword>
<gene>
    <name evidence="2" type="ORF">H8L32_00680</name>
</gene>
<evidence type="ECO:0008006" key="4">
    <source>
        <dbReference type="Google" id="ProtNLM"/>
    </source>
</evidence>
<dbReference type="EMBL" id="JACOGF010000001">
    <property type="protein sequence ID" value="MBC3915985.1"/>
    <property type="molecule type" value="Genomic_DNA"/>
</dbReference>
<protein>
    <recommendedName>
        <fullName evidence="4">Tetratricopeptide repeat protein</fullName>
    </recommendedName>
</protein>
<evidence type="ECO:0000256" key="1">
    <source>
        <dbReference type="SAM" id="Phobius"/>
    </source>
</evidence>
<keyword evidence="1" id="KW-0812">Transmembrane</keyword>
<accession>A0ABR6ZJ96</accession>
<feature type="transmembrane region" description="Helical" evidence="1">
    <location>
        <begin position="6"/>
        <end position="24"/>
    </location>
</feature>
<evidence type="ECO:0000313" key="3">
    <source>
        <dbReference type="Proteomes" id="UP000650424"/>
    </source>
</evidence>
<evidence type="ECO:0000313" key="2">
    <source>
        <dbReference type="EMBL" id="MBC3915985.1"/>
    </source>
</evidence>